<feature type="compositionally biased region" description="Basic and acidic residues" evidence="1">
    <location>
        <begin position="152"/>
        <end position="165"/>
    </location>
</feature>
<sequence>MVLQILEAVATSKYFPTTYLVHIVVGFIILLAVRTLSQGRKTTWERNLHARTVLVTNEQIYAEHCDLDSPHSIREFCTKFLTGKDQRLDAIIFAHEYQHIGAMGWLSKRFGRAHRERDDGEYGGEVAGRLVWEAYEDALKVWEKSCPAPPPDQRKKTEEKEKARDASTASPYD</sequence>
<feature type="transmembrane region" description="Helical" evidence="2">
    <location>
        <begin position="19"/>
        <end position="37"/>
    </location>
</feature>
<dbReference type="OrthoDB" id="191979at2759"/>
<dbReference type="AlphaFoldDB" id="A8N4G3"/>
<protein>
    <submittedName>
        <fullName evidence="3">Uncharacterized protein</fullName>
    </submittedName>
</protein>
<gene>
    <name evidence="3" type="ORF">CC1G_06040</name>
</gene>
<dbReference type="KEGG" id="cci:CC1G_06040"/>
<reference evidence="3 4" key="1">
    <citation type="journal article" date="2010" name="Proc. Natl. Acad. Sci. U.S.A.">
        <title>Insights into evolution of multicellular fungi from the assembled chromosomes of the mushroom Coprinopsis cinerea (Coprinus cinereus).</title>
        <authorList>
            <person name="Stajich J.E."/>
            <person name="Wilke S.K."/>
            <person name="Ahren D."/>
            <person name="Au C.H."/>
            <person name="Birren B.W."/>
            <person name="Borodovsky M."/>
            <person name="Burns C."/>
            <person name="Canback B."/>
            <person name="Casselton L.A."/>
            <person name="Cheng C.K."/>
            <person name="Deng J."/>
            <person name="Dietrich F.S."/>
            <person name="Fargo D.C."/>
            <person name="Farman M.L."/>
            <person name="Gathman A.C."/>
            <person name="Goldberg J."/>
            <person name="Guigo R."/>
            <person name="Hoegger P.J."/>
            <person name="Hooker J.B."/>
            <person name="Huggins A."/>
            <person name="James T.Y."/>
            <person name="Kamada T."/>
            <person name="Kilaru S."/>
            <person name="Kodira C."/>
            <person name="Kues U."/>
            <person name="Kupfer D."/>
            <person name="Kwan H.S."/>
            <person name="Lomsadze A."/>
            <person name="Li W."/>
            <person name="Lilly W.W."/>
            <person name="Ma L.J."/>
            <person name="Mackey A.J."/>
            <person name="Manning G."/>
            <person name="Martin F."/>
            <person name="Muraguchi H."/>
            <person name="Natvig D.O."/>
            <person name="Palmerini H."/>
            <person name="Ramesh M.A."/>
            <person name="Rehmeyer C.J."/>
            <person name="Roe B.A."/>
            <person name="Shenoy N."/>
            <person name="Stanke M."/>
            <person name="Ter-Hovhannisyan V."/>
            <person name="Tunlid A."/>
            <person name="Velagapudi R."/>
            <person name="Vision T.J."/>
            <person name="Zeng Q."/>
            <person name="Zolan M.E."/>
            <person name="Pukkila P.J."/>
        </authorList>
    </citation>
    <scope>NUCLEOTIDE SEQUENCE [LARGE SCALE GENOMIC DNA]</scope>
    <source>
        <strain evidence="4">Okayama-7 / 130 / ATCC MYA-4618 / FGSC 9003</strain>
    </source>
</reference>
<accession>A8N4G3</accession>
<organism evidence="3 4">
    <name type="scientific">Coprinopsis cinerea (strain Okayama-7 / 130 / ATCC MYA-4618 / FGSC 9003)</name>
    <name type="common">Inky cap fungus</name>
    <name type="synonym">Hormographiella aspergillata</name>
    <dbReference type="NCBI Taxonomy" id="240176"/>
    <lineage>
        <taxon>Eukaryota</taxon>
        <taxon>Fungi</taxon>
        <taxon>Dikarya</taxon>
        <taxon>Basidiomycota</taxon>
        <taxon>Agaricomycotina</taxon>
        <taxon>Agaricomycetes</taxon>
        <taxon>Agaricomycetidae</taxon>
        <taxon>Agaricales</taxon>
        <taxon>Agaricineae</taxon>
        <taxon>Psathyrellaceae</taxon>
        <taxon>Coprinopsis</taxon>
    </lineage>
</organism>
<evidence type="ECO:0000256" key="1">
    <source>
        <dbReference type="SAM" id="MobiDB-lite"/>
    </source>
</evidence>
<dbReference type="VEuPathDB" id="FungiDB:CC1G_06040"/>
<dbReference type="RefSeq" id="XP_001829831.2">
    <property type="nucleotide sequence ID" value="XM_001829779.2"/>
</dbReference>
<keyword evidence="4" id="KW-1185">Reference proteome</keyword>
<dbReference type="EMBL" id="AACS02000003">
    <property type="protein sequence ID" value="EAU92053.2"/>
    <property type="molecule type" value="Genomic_DNA"/>
</dbReference>
<keyword evidence="2" id="KW-0472">Membrane</keyword>
<dbReference type="HOGENOM" id="CLU_1547483_0_0_1"/>
<evidence type="ECO:0000313" key="4">
    <source>
        <dbReference type="Proteomes" id="UP000001861"/>
    </source>
</evidence>
<name>A8N4G3_COPC7</name>
<evidence type="ECO:0000256" key="2">
    <source>
        <dbReference type="SAM" id="Phobius"/>
    </source>
</evidence>
<dbReference type="GeneID" id="6006268"/>
<keyword evidence="2" id="KW-1133">Transmembrane helix</keyword>
<evidence type="ECO:0000313" key="3">
    <source>
        <dbReference type="EMBL" id="EAU92053.2"/>
    </source>
</evidence>
<keyword evidence="2" id="KW-0812">Transmembrane</keyword>
<dbReference type="InParanoid" id="A8N4G3"/>
<dbReference type="Proteomes" id="UP000001861">
    <property type="component" value="Unassembled WGS sequence"/>
</dbReference>
<comment type="caution">
    <text evidence="3">The sequence shown here is derived from an EMBL/GenBank/DDBJ whole genome shotgun (WGS) entry which is preliminary data.</text>
</comment>
<proteinExistence type="predicted"/>
<dbReference type="STRING" id="240176.A8N4G3"/>
<feature type="region of interest" description="Disordered" evidence="1">
    <location>
        <begin position="143"/>
        <end position="173"/>
    </location>
</feature>
<dbReference type="FunCoup" id="A8N4G3">
    <property type="interactions" value="5"/>
</dbReference>